<keyword evidence="2" id="KW-0812">Transmembrane</keyword>
<comment type="caution">
    <text evidence="3">The sequence shown here is derived from an EMBL/GenBank/DDBJ whole genome shotgun (WGS) entry which is preliminary data.</text>
</comment>
<dbReference type="InParanoid" id="A0A0V0QYX3"/>
<keyword evidence="4" id="KW-1185">Reference proteome</keyword>
<proteinExistence type="predicted"/>
<dbReference type="Proteomes" id="UP000054937">
    <property type="component" value="Unassembled WGS sequence"/>
</dbReference>
<evidence type="ECO:0000313" key="3">
    <source>
        <dbReference type="EMBL" id="KRX07495.1"/>
    </source>
</evidence>
<feature type="coiled-coil region" evidence="1">
    <location>
        <begin position="387"/>
        <end position="414"/>
    </location>
</feature>
<organism evidence="3 4">
    <name type="scientific">Pseudocohnilembus persalinus</name>
    <name type="common">Ciliate</name>
    <dbReference type="NCBI Taxonomy" id="266149"/>
    <lineage>
        <taxon>Eukaryota</taxon>
        <taxon>Sar</taxon>
        <taxon>Alveolata</taxon>
        <taxon>Ciliophora</taxon>
        <taxon>Intramacronucleata</taxon>
        <taxon>Oligohymenophorea</taxon>
        <taxon>Scuticociliatia</taxon>
        <taxon>Philasterida</taxon>
        <taxon>Pseudocohnilembidae</taxon>
        <taxon>Pseudocohnilembus</taxon>
    </lineage>
</organism>
<dbReference type="EMBL" id="LDAU01000082">
    <property type="protein sequence ID" value="KRX07495.1"/>
    <property type="molecule type" value="Genomic_DNA"/>
</dbReference>
<name>A0A0V0QYX3_PSEPJ</name>
<evidence type="ECO:0000256" key="2">
    <source>
        <dbReference type="SAM" id="Phobius"/>
    </source>
</evidence>
<dbReference type="AlphaFoldDB" id="A0A0V0QYX3"/>
<evidence type="ECO:0008006" key="5">
    <source>
        <dbReference type="Google" id="ProtNLM"/>
    </source>
</evidence>
<keyword evidence="1" id="KW-0175">Coiled coil</keyword>
<gene>
    <name evidence="3" type="ORF">PPERSA_11044</name>
</gene>
<dbReference type="OMA" id="NGSIDCY"/>
<keyword evidence="2" id="KW-0472">Membrane</keyword>
<evidence type="ECO:0000256" key="1">
    <source>
        <dbReference type="SAM" id="Coils"/>
    </source>
</evidence>
<feature type="transmembrane region" description="Helical" evidence="2">
    <location>
        <begin position="286"/>
        <end position="303"/>
    </location>
</feature>
<feature type="transmembrane region" description="Helical" evidence="2">
    <location>
        <begin position="9"/>
        <end position="27"/>
    </location>
</feature>
<evidence type="ECO:0000313" key="4">
    <source>
        <dbReference type="Proteomes" id="UP000054937"/>
    </source>
</evidence>
<accession>A0A0V0QYX3</accession>
<protein>
    <recommendedName>
        <fullName evidence="5">Transmembrane protein</fullName>
    </recommendedName>
</protein>
<sequence length="421" mass="49189">MSQQNDGRFYANLLIGLVSAGSLTMYLKHQYEAFLINKKRKQVLNTEEFTPTSLFNAIQINSDYIRNKFRNVGSSEDPHRKIVKGRVFLAGLAYSNNPIYSNYFEGIRNIPLIYKVKYSQDVYSLDDTDITKPTYIRDNFPDNAEFHKLSQFSLLDPQTKENNFIYVLLNNDTDIKNCVQYLGSTDKFRWLNLGERLARFFIYLIKMLVVLITGRESPASKAIRGVRLGLRETEVGIKVDSPIVAYGEVIYNFETNTCRMDGPIALTNDKMQYLNRINQQLQEQKWMRNCFGLIFAGTAIYFLRRLFLYEQKKMALKKKEQRIDSIWQIAADTVNEVCPKKLGDMNDADVVQWMEQNEGKEPLRPCKIVPDQYFDYGEPCTKCKKIFLQAQRDVIELEDQYEQIQLNKKNKDDKKDVKQKK</sequence>
<dbReference type="OrthoDB" id="288265at2759"/>
<keyword evidence="2" id="KW-1133">Transmembrane helix</keyword>
<reference evidence="3 4" key="1">
    <citation type="journal article" date="2015" name="Sci. Rep.">
        <title>Genome of the facultative scuticociliatosis pathogen Pseudocohnilembus persalinus provides insight into its virulence through horizontal gene transfer.</title>
        <authorList>
            <person name="Xiong J."/>
            <person name="Wang G."/>
            <person name="Cheng J."/>
            <person name="Tian M."/>
            <person name="Pan X."/>
            <person name="Warren A."/>
            <person name="Jiang C."/>
            <person name="Yuan D."/>
            <person name="Miao W."/>
        </authorList>
    </citation>
    <scope>NUCLEOTIDE SEQUENCE [LARGE SCALE GENOMIC DNA]</scope>
    <source>
        <strain evidence="3">36N120E</strain>
    </source>
</reference>